<gene>
    <name evidence="2" type="ORF">LSAT_V11C500284310</name>
</gene>
<dbReference type="InterPro" id="IPR038971">
    <property type="entry name" value="SMR11/SMR16"/>
</dbReference>
<dbReference type="AlphaFoldDB" id="A0A9R1VJK9"/>
<keyword evidence="3" id="KW-1185">Reference proteome</keyword>
<dbReference type="Proteomes" id="UP000235145">
    <property type="component" value="Unassembled WGS sequence"/>
</dbReference>
<dbReference type="PANTHER" id="PTHR36310:SF1">
    <property type="entry name" value="CYCLIN-DEPENDENT PROTEIN KINASE INHIBITOR SMR11"/>
    <property type="match status" value="1"/>
</dbReference>
<protein>
    <submittedName>
        <fullName evidence="2">Uncharacterized protein</fullName>
    </submittedName>
</protein>
<feature type="region of interest" description="Disordered" evidence="1">
    <location>
        <begin position="152"/>
        <end position="177"/>
    </location>
</feature>
<proteinExistence type="predicted"/>
<dbReference type="PANTHER" id="PTHR36310">
    <property type="entry name" value="CYCLIN-DEPENDENT PROTEIN KINASE INHIBITOR SMR11"/>
    <property type="match status" value="1"/>
</dbReference>
<dbReference type="EMBL" id="NBSK02000005">
    <property type="protein sequence ID" value="KAJ0205871.1"/>
    <property type="molecule type" value="Genomic_DNA"/>
</dbReference>
<reference evidence="2 3" key="1">
    <citation type="journal article" date="2017" name="Nat. Commun.">
        <title>Genome assembly with in vitro proximity ligation data and whole-genome triplication in lettuce.</title>
        <authorList>
            <person name="Reyes-Chin-Wo S."/>
            <person name="Wang Z."/>
            <person name="Yang X."/>
            <person name="Kozik A."/>
            <person name="Arikit S."/>
            <person name="Song C."/>
            <person name="Xia L."/>
            <person name="Froenicke L."/>
            <person name="Lavelle D.O."/>
            <person name="Truco M.J."/>
            <person name="Xia R."/>
            <person name="Zhu S."/>
            <person name="Xu C."/>
            <person name="Xu H."/>
            <person name="Xu X."/>
            <person name="Cox K."/>
            <person name="Korf I."/>
            <person name="Meyers B.C."/>
            <person name="Michelmore R.W."/>
        </authorList>
    </citation>
    <scope>NUCLEOTIDE SEQUENCE [LARGE SCALE GENOMIC DNA]</scope>
    <source>
        <strain evidence="3">cv. Salinas</strain>
        <tissue evidence="2">Seedlings</tissue>
    </source>
</reference>
<comment type="caution">
    <text evidence="2">The sequence shown here is derived from an EMBL/GenBank/DDBJ whole genome shotgun (WGS) entry which is preliminary data.</text>
</comment>
<organism evidence="2 3">
    <name type="scientific">Lactuca sativa</name>
    <name type="common">Garden lettuce</name>
    <dbReference type="NCBI Taxonomy" id="4236"/>
    <lineage>
        <taxon>Eukaryota</taxon>
        <taxon>Viridiplantae</taxon>
        <taxon>Streptophyta</taxon>
        <taxon>Embryophyta</taxon>
        <taxon>Tracheophyta</taxon>
        <taxon>Spermatophyta</taxon>
        <taxon>Magnoliopsida</taxon>
        <taxon>eudicotyledons</taxon>
        <taxon>Gunneridae</taxon>
        <taxon>Pentapetalae</taxon>
        <taxon>asterids</taxon>
        <taxon>campanulids</taxon>
        <taxon>Asterales</taxon>
        <taxon>Asteraceae</taxon>
        <taxon>Cichorioideae</taxon>
        <taxon>Cichorieae</taxon>
        <taxon>Lactucinae</taxon>
        <taxon>Lactuca</taxon>
    </lineage>
</organism>
<accession>A0A9R1VJK9</accession>
<evidence type="ECO:0000313" key="2">
    <source>
        <dbReference type="EMBL" id="KAJ0205871.1"/>
    </source>
</evidence>
<evidence type="ECO:0000256" key="1">
    <source>
        <dbReference type="SAM" id="MobiDB-lite"/>
    </source>
</evidence>
<sequence length="316" mass="34775">MPKLVSSWVKEENQSLHERTTALLPTPSTNFKPTRVSPPPFHFSINSGVYRRCCTIPSRRRSRRGFLTHRIHSRLTKKTMDTKAIVDQLGVVENISCNKLDKNSSADIIPPSSPSSMLDNNGGFAPSPITPDSNKESADLMSAFTSPLTIVSSPPATYHSGADSDMNEEDDSPCTPKDGVFDPFAPGPDKLMNAPLSMKHVEESQSYVARRLNFNLTKKECENEKRESVSENSFEDKQLLEAVYDSLLEAIISKQSEDILAEMTAAVYSSCDGLETPPSAPRVTGIADTCPGAPMKAGKKSRNIDLSLCRRLDFDF</sequence>
<name>A0A9R1VJK9_LACSA</name>
<evidence type="ECO:0000313" key="3">
    <source>
        <dbReference type="Proteomes" id="UP000235145"/>
    </source>
</evidence>